<accession>A0AAV0WBZ2</accession>
<evidence type="ECO:0000313" key="2">
    <source>
        <dbReference type="Proteomes" id="UP001160148"/>
    </source>
</evidence>
<comment type="caution">
    <text evidence="1">The sequence shown here is derived from an EMBL/GenBank/DDBJ whole genome shotgun (WGS) entry which is preliminary data.</text>
</comment>
<proteinExistence type="predicted"/>
<name>A0AAV0WBZ2_9HEMI</name>
<dbReference type="Proteomes" id="UP001160148">
    <property type="component" value="Unassembled WGS sequence"/>
</dbReference>
<dbReference type="AlphaFoldDB" id="A0AAV0WBZ2"/>
<sequence>MSDLTTDEGNDQIECVLQKLMNDIVIKKQVSRNWLSRKNVFKDTMAMVRLNQALSRDPDAFHALFDMFMTAVHSKSMDKPDSIKAELLSVVDRVQSFDELRAMVDANTGDIVAPELIEHLLSKIDDGVDGGDGGDGDDCCDGGLNFRTVPFPSFVVAASGPRLPLQNTFTFAMGPRCDGDDGGLQGEELLIYVPVTSTTGAYGALDWRPMPPEVESSVNLNVALVMARWIDSWGDTSLFGAGRYRAVLVCHARRSTLDCRLPYKIGPPRYLVVCAEQTRAKTAQCLEKLRVHHKDNNVCSVQLKLPWQKLVLGALVLVGGYIMANRYGVSVVWEPTNHWRSYALRLCRPTVLF</sequence>
<organism evidence="1 2">
    <name type="scientific">Macrosiphum euphorbiae</name>
    <name type="common">potato aphid</name>
    <dbReference type="NCBI Taxonomy" id="13131"/>
    <lineage>
        <taxon>Eukaryota</taxon>
        <taxon>Metazoa</taxon>
        <taxon>Ecdysozoa</taxon>
        <taxon>Arthropoda</taxon>
        <taxon>Hexapoda</taxon>
        <taxon>Insecta</taxon>
        <taxon>Pterygota</taxon>
        <taxon>Neoptera</taxon>
        <taxon>Paraneoptera</taxon>
        <taxon>Hemiptera</taxon>
        <taxon>Sternorrhyncha</taxon>
        <taxon>Aphidomorpha</taxon>
        <taxon>Aphidoidea</taxon>
        <taxon>Aphididae</taxon>
        <taxon>Macrosiphini</taxon>
        <taxon>Macrosiphum</taxon>
    </lineage>
</organism>
<protein>
    <submittedName>
        <fullName evidence="1">Uncharacterized protein</fullName>
    </submittedName>
</protein>
<gene>
    <name evidence="1" type="ORF">MEUPH1_LOCUS9478</name>
</gene>
<keyword evidence="2" id="KW-1185">Reference proteome</keyword>
<dbReference type="EMBL" id="CARXXK010000002">
    <property type="protein sequence ID" value="CAI6353346.1"/>
    <property type="molecule type" value="Genomic_DNA"/>
</dbReference>
<reference evidence="1 2" key="1">
    <citation type="submission" date="2023-01" db="EMBL/GenBank/DDBJ databases">
        <authorList>
            <person name="Whitehead M."/>
        </authorList>
    </citation>
    <scope>NUCLEOTIDE SEQUENCE [LARGE SCALE GENOMIC DNA]</scope>
</reference>
<evidence type="ECO:0000313" key="1">
    <source>
        <dbReference type="EMBL" id="CAI6353346.1"/>
    </source>
</evidence>